<proteinExistence type="predicted"/>
<organism evidence="1 2">
    <name type="scientific">Gluconobacter potus</name>
    <dbReference type="NCBI Taxonomy" id="2724927"/>
    <lineage>
        <taxon>Bacteria</taxon>
        <taxon>Pseudomonadati</taxon>
        <taxon>Pseudomonadota</taxon>
        <taxon>Alphaproteobacteria</taxon>
        <taxon>Acetobacterales</taxon>
        <taxon>Acetobacteraceae</taxon>
        <taxon>Gluconobacter</taxon>
    </lineage>
</organism>
<dbReference type="Proteomes" id="UP000075573">
    <property type="component" value="Unassembled WGS sequence"/>
</dbReference>
<comment type="caution">
    <text evidence="1">The sequence shown here is derived from an EMBL/GenBank/DDBJ whole genome shotgun (WGS) entry which is preliminary data.</text>
</comment>
<evidence type="ECO:0000313" key="1">
    <source>
        <dbReference type="EMBL" id="KXV00266.1"/>
    </source>
</evidence>
<dbReference type="EMBL" id="LHZB01000117">
    <property type="protein sequence ID" value="KXV00266.1"/>
    <property type="molecule type" value="Genomic_DNA"/>
</dbReference>
<protein>
    <submittedName>
        <fullName evidence="1">Uncharacterized protein</fullName>
    </submittedName>
</protein>
<name>A0A149QSH1_9PROT</name>
<gene>
    <name evidence="1" type="ORF">AD929_11555</name>
</gene>
<accession>A0A149QSH1</accession>
<dbReference type="PATRIC" id="fig|442.7.peg.2182"/>
<reference evidence="1 2" key="1">
    <citation type="submission" date="2015-06" db="EMBL/GenBank/DDBJ databases">
        <title>Improved classification and identification of acetic acid bacteria using matrix-assisted laser desorption/ionization time-of-flight mass spectrometry; Gluconobacter nephelii and Gluconobacter uchimurae are later heterotypic synonyms of Gluconobacter japonicus and Gluconobacter oxydans, respectively.</title>
        <authorList>
            <person name="Li L."/>
            <person name="Cleenwerck I."/>
            <person name="De Vuyst L."/>
            <person name="Vandamme P."/>
        </authorList>
    </citation>
    <scope>NUCLEOTIDE SEQUENCE [LARGE SCALE GENOMIC DNA]</scope>
    <source>
        <strain evidence="1 2">LMG 1764</strain>
    </source>
</reference>
<dbReference type="AlphaFoldDB" id="A0A149QSH1"/>
<sequence length="144" mass="15719">MGGAGMSVVKKKSIRAKRCVDGRGAKPSGPRPTPAQLAVTRKTVTISVGKVDGKRLASMLTTVERQRFEALEAQLLRLRRAVAAVLVSGIDGNQEALENGAGELMAMLNIMEKRGDLRPGWLLKNFREVAAKWDEDILETHLQN</sequence>
<evidence type="ECO:0000313" key="2">
    <source>
        <dbReference type="Proteomes" id="UP000075573"/>
    </source>
</evidence>